<comment type="caution">
    <text evidence="4">The sequence shown here is derived from an EMBL/GenBank/DDBJ whole genome shotgun (WGS) entry which is preliminary data.</text>
</comment>
<dbReference type="PANTHER" id="PTHR43316:SF3">
    <property type="entry name" value="HALOACID DEHALOGENASE, TYPE II (AFU_ORTHOLOGUE AFUA_2G07750)-RELATED"/>
    <property type="match status" value="1"/>
</dbReference>
<dbReference type="InterPro" id="IPR006328">
    <property type="entry name" value="2-HAD"/>
</dbReference>
<dbReference type="NCBIfam" id="TIGR01428">
    <property type="entry name" value="HAD_type_II"/>
    <property type="match status" value="1"/>
</dbReference>
<evidence type="ECO:0000256" key="2">
    <source>
        <dbReference type="ARBA" id="ARBA00022801"/>
    </source>
</evidence>
<gene>
    <name evidence="4" type="ORF">DRB17_00715</name>
</gene>
<comment type="function">
    <text evidence="3">Catalyzes the hydrolytic dehalogenation of small (S)-2-haloalkanoic acids to yield the corresponding (R)-2-hydroxyalkanoic acids.</text>
</comment>
<sequence length="228" mass="24921">MTHPDFANIDACLFDAYGTLFDVHSAVAKEAAALGDKAQGVSATWRDKQLQYTWLRSLMGEHTDFWQVTGDALDYALASQGVDDAGLRQRLMDLYLTLDTYPEVPGALKRIKDSGRKTAILSNGEPRMLASAVDSAGIKDLLDDVITVEAVGIYKPDPRVYRLGTERSGAPAERICFVSSNAWDVHGAANFGFNCAWINRFGQQRERLPGAPKAEVRTLDEVAGLLGL</sequence>
<dbReference type="EC" id="3.8.1.2" evidence="3"/>
<dbReference type="RefSeq" id="WP_114580248.1">
    <property type="nucleotide sequence ID" value="NZ_QPMH01000001.1"/>
</dbReference>
<evidence type="ECO:0000313" key="4">
    <source>
        <dbReference type="EMBL" id="RDD63735.1"/>
    </source>
</evidence>
<dbReference type="InterPro" id="IPR006439">
    <property type="entry name" value="HAD-SF_hydro_IA"/>
</dbReference>
<evidence type="ECO:0000256" key="1">
    <source>
        <dbReference type="ARBA" id="ARBA00008106"/>
    </source>
</evidence>
<evidence type="ECO:0000256" key="3">
    <source>
        <dbReference type="RuleBase" id="RU368077"/>
    </source>
</evidence>
<dbReference type="InterPro" id="IPR023198">
    <property type="entry name" value="PGP-like_dom2"/>
</dbReference>
<dbReference type="Proteomes" id="UP000253941">
    <property type="component" value="Unassembled WGS sequence"/>
</dbReference>
<dbReference type="CDD" id="cd02588">
    <property type="entry name" value="HAD_L2-DEX"/>
    <property type="match status" value="1"/>
</dbReference>
<dbReference type="Gene3D" id="3.40.50.1000">
    <property type="entry name" value="HAD superfamily/HAD-like"/>
    <property type="match status" value="1"/>
</dbReference>
<reference evidence="4 5" key="1">
    <citation type="submission" date="2018-07" db="EMBL/GenBank/DDBJ databases">
        <title>Venubactetium sediminum gen. nov., sp. nov., isolated from a marine solar saltern.</title>
        <authorList>
            <person name="Wang S."/>
        </authorList>
    </citation>
    <scope>NUCLEOTIDE SEQUENCE [LARGE SCALE GENOMIC DNA]</scope>
    <source>
        <strain evidence="4 5">WD2A32</strain>
    </source>
</reference>
<name>A0A369TH83_9PROT</name>
<dbReference type="InterPro" id="IPR036412">
    <property type="entry name" value="HAD-like_sf"/>
</dbReference>
<dbReference type="AlphaFoldDB" id="A0A369TH83"/>
<keyword evidence="5" id="KW-1185">Reference proteome</keyword>
<dbReference type="InterPro" id="IPR051540">
    <property type="entry name" value="S-2-haloacid_dehalogenase"/>
</dbReference>
<keyword evidence="2 3" id="KW-0378">Hydrolase</keyword>
<dbReference type="PANTHER" id="PTHR43316">
    <property type="entry name" value="HYDROLASE, HALOACID DELAHOGENASE-RELATED"/>
    <property type="match status" value="1"/>
</dbReference>
<protein>
    <recommendedName>
        <fullName evidence="3">(S)-2-haloacid dehalogenase</fullName>
        <ecNumber evidence="3">3.8.1.2</ecNumber>
    </recommendedName>
    <alternativeName>
        <fullName evidence="3">2-haloalkanoic acid dehalogenase</fullName>
    </alternativeName>
    <alternativeName>
        <fullName evidence="3">Halocarboxylic acid halidohydrolase</fullName>
    </alternativeName>
    <alternativeName>
        <fullName evidence="3">L-2-haloacid dehalogenase</fullName>
    </alternativeName>
</protein>
<accession>A0A369TH83</accession>
<dbReference type="NCBIfam" id="TIGR01493">
    <property type="entry name" value="HAD-SF-IA-v2"/>
    <property type="match status" value="1"/>
</dbReference>
<dbReference type="SFLD" id="SFLDF00045">
    <property type="entry name" value="2-haloacid_dehalogenase"/>
    <property type="match status" value="1"/>
</dbReference>
<dbReference type="SFLD" id="SFLDG01129">
    <property type="entry name" value="C1.5:_HAD__Beta-PGM__Phosphata"/>
    <property type="match status" value="1"/>
</dbReference>
<comment type="catalytic activity">
    <reaction evidence="3">
        <text>an (S)-2-haloacid + H2O = a (2R)-2-hydroxycarboxylate + a halide anion + H(+)</text>
        <dbReference type="Rhea" id="RHEA:11192"/>
        <dbReference type="ChEBI" id="CHEBI:15377"/>
        <dbReference type="ChEBI" id="CHEBI:15378"/>
        <dbReference type="ChEBI" id="CHEBI:16042"/>
        <dbReference type="ChEBI" id="CHEBI:58314"/>
        <dbReference type="ChEBI" id="CHEBI:137405"/>
        <dbReference type="EC" id="3.8.1.2"/>
    </reaction>
</comment>
<dbReference type="SUPFAM" id="SSF56784">
    <property type="entry name" value="HAD-like"/>
    <property type="match status" value="1"/>
</dbReference>
<dbReference type="EMBL" id="QPMH01000001">
    <property type="protein sequence ID" value="RDD63735.1"/>
    <property type="molecule type" value="Genomic_DNA"/>
</dbReference>
<dbReference type="SFLD" id="SFLDG01135">
    <property type="entry name" value="C1.5.6:_HAD__Beta-PGM__Phospha"/>
    <property type="match status" value="1"/>
</dbReference>
<organism evidence="4 5">
    <name type="scientific">Ferruginivarius sediminum</name>
    <dbReference type="NCBI Taxonomy" id="2661937"/>
    <lineage>
        <taxon>Bacteria</taxon>
        <taxon>Pseudomonadati</taxon>
        <taxon>Pseudomonadota</taxon>
        <taxon>Alphaproteobacteria</taxon>
        <taxon>Rhodospirillales</taxon>
        <taxon>Rhodospirillaceae</taxon>
        <taxon>Ferruginivarius</taxon>
    </lineage>
</organism>
<dbReference type="Gene3D" id="1.10.150.240">
    <property type="entry name" value="Putative phosphatase, domain 2"/>
    <property type="match status" value="1"/>
</dbReference>
<evidence type="ECO:0000313" key="5">
    <source>
        <dbReference type="Proteomes" id="UP000253941"/>
    </source>
</evidence>
<dbReference type="GO" id="GO:0018784">
    <property type="term" value="F:(S)-2-haloacid dehalogenase activity"/>
    <property type="evidence" value="ECO:0007669"/>
    <property type="project" value="UniProtKB-UniRule"/>
</dbReference>
<proteinExistence type="inferred from homology"/>
<dbReference type="SFLD" id="SFLDS00003">
    <property type="entry name" value="Haloacid_Dehalogenase"/>
    <property type="match status" value="1"/>
</dbReference>
<dbReference type="PRINTS" id="PR00413">
    <property type="entry name" value="HADHALOGNASE"/>
</dbReference>
<comment type="similarity">
    <text evidence="1 3">Belongs to the HAD-like hydrolase superfamily. S-2-haloalkanoic acid dehalogenase family.</text>
</comment>
<dbReference type="Pfam" id="PF00702">
    <property type="entry name" value="Hydrolase"/>
    <property type="match status" value="1"/>
</dbReference>
<dbReference type="InterPro" id="IPR023214">
    <property type="entry name" value="HAD_sf"/>
</dbReference>